<comment type="caution">
    <text evidence="1">The sequence shown here is derived from an EMBL/GenBank/DDBJ whole genome shotgun (WGS) entry which is preliminary data.</text>
</comment>
<evidence type="ECO:0000313" key="2">
    <source>
        <dbReference type="Proteomes" id="UP000319716"/>
    </source>
</evidence>
<proteinExistence type="predicted"/>
<dbReference type="Proteomes" id="UP000319716">
    <property type="component" value="Unassembled WGS sequence"/>
</dbReference>
<reference evidence="1 2" key="1">
    <citation type="submission" date="2017-11" db="EMBL/GenBank/DDBJ databases">
        <title>Draft Genome Sequence of Sporolactobacillus inulinus NBRC 111894 Isolated from Koso, a Japanese Sugar-Vegetable Fermented Beverage.</title>
        <authorList>
            <person name="Chiou T.Y."/>
            <person name="Oshima K."/>
            <person name="Suda W."/>
            <person name="Hattori M."/>
            <person name="Takahashi T."/>
        </authorList>
    </citation>
    <scope>NUCLEOTIDE SEQUENCE [LARGE SCALE GENOMIC DNA]</scope>
    <source>
        <strain evidence="1 2">NBRC111894</strain>
    </source>
</reference>
<evidence type="ECO:0000313" key="1">
    <source>
        <dbReference type="EMBL" id="GAY78662.1"/>
    </source>
</evidence>
<dbReference type="AlphaFoldDB" id="A0A4Y1ZHJ0"/>
<name>A0A4Y1ZHJ0_9BACL</name>
<protein>
    <submittedName>
        <fullName evidence="1">Uncharacterized protein</fullName>
    </submittedName>
</protein>
<dbReference type="EMBL" id="BEXB01000056">
    <property type="protein sequence ID" value="GAY78662.1"/>
    <property type="molecule type" value="Genomic_DNA"/>
</dbReference>
<accession>A0A4Y1ZHJ0</accession>
<gene>
    <name evidence="1" type="ORF">NBRC111894_4216</name>
</gene>
<sequence>MKNNPTKNYRMNEPGQTAVRVFTKKNSVPGIQLTTGFQSLRTLNLYFVCLHGY</sequence>
<organism evidence="1 2">
    <name type="scientific">Sporolactobacillus inulinus</name>
    <dbReference type="NCBI Taxonomy" id="2078"/>
    <lineage>
        <taxon>Bacteria</taxon>
        <taxon>Bacillati</taxon>
        <taxon>Bacillota</taxon>
        <taxon>Bacilli</taxon>
        <taxon>Bacillales</taxon>
        <taxon>Sporolactobacillaceae</taxon>
        <taxon>Sporolactobacillus</taxon>
    </lineage>
</organism>